<accession>A0AA49X3N0</accession>
<proteinExistence type="predicted"/>
<name>A0AA49X3N0_9VIRU</name>
<organism evidence="1">
    <name type="scientific">Firmicutes phage HS08</name>
    <dbReference type="NCBI Taxonomy" id="3056391"/>
    <lineage>
        <taxon>Viruses</taxon>
    </lineage>
</organism>
<reference evidence="1" key="1">
    <citation type="submission" date="2023-04" db="EMBL/GenBank/DDBJ databases">
        <title>The human skin virome in hidradenitis suppurativa patients.</title>
        <authorList>
            <person name="Jansen D."/>
        </authorList>
    </citation>
    <scope>NUCLEOTIDE SEQUENCE</scope>
    <source>
        <strain evidence="1">VC3_JansenPhageE</strain>
    </source>
</reference>
<sequence>MDIYNATIEILKARVSNIDKPITSAEKENIYGYAKEIYDTLKELDQDYIKYKPTSKINQQSLY</sequence>
<dbReference type="EMBL" id="OQ890315">
    <property type="protein sequence ID" value="WLJ25730.1"/>
    <property type="molecule type" value="Genomic_DNA"/>
</dbReference>
<protein>
    <submittedName>
        <fullName evidence="1">Uncharacterized protein</fullName>
    </submittedName>
</protein>
<evidence type="ECO:0000313" key="1">
    <source>
        <dbReference type="EMBL" id="WLJ25730.1"/>
    </source>
</evidence>